<keyword evidence="2" id="KW-1185">Reference proteome</keyword>
<sequence>MVYKSACVLSTLGIGFSGSHGDGSDPVPTNKDKLKELVTVREAILCEILEAVSAHQLDTHLFGYFKNTTLHLAAFYSDANLVERILVQGADPTIRNGMNYLPVDITSDEATRQLLTSYMEQFPYHNYYNAEAVPYAHNGMVVADSRHLDVHQQQQSQYHHQYFGQHDKYNRGSHDDLDTGLDDIAHTEVSNNVEDKAQRRLSALAEDEGYDIALMSPPTDGVTITPNGTKFYSCSSHSDVSPMSVPISPTGYTDNDCVTERTAVDTAESEYDDPMHSNNSTVRTHSTTTSSGDDGPYSFYHRRRKKRKSDSGDSFDDDGNDNLLDEDDFSGIDDIFDDMSSSEQESSGYARSSRLASGAFTYYSSRGLAE</sequence>
<name>A0ACC1HKS4_9FUNG</name>
<evidence type="ECO:0000313" key="2">
    <source>
        <dbReference type="Proteomes" id="UP001145114"/>
    </source>
</evidence>
<dbReference type="EMBL" id="JAMZIH010002853">
    <property type="protein sequence ID" value="KAJ1677180.1"/>
    <property type="molecule type" value="Genomic_DNA"/>
</dbReference>
<organism evidence="1 2">
    <name type="scientific">Spiromyces aspiralis</name>
    <dbReference type="NCBI Taxonomy" id="68401"/>
    <lineage>
        <taxon>Eukaryota</taxon>
        <taxon>Fungi</taxon>
        <taxon>Fungi incertae sedis</taxon>
        <taxon>Zoopagomycota</taxon>
        <taxon>Kickxellomycotina</taxon>
        <taxon>Kickxellomycetes</taxon>
        <taxon>Kickxellales</taxon>
        <taxon>Kickxellaceae</taxon>
        <taxon>Spiromyces</taxon>
    </lineage>
</organism>
<comment type="caution">
    <text evidence="1">The sequence shown here is derived from an EMBL/GenBank/DDBJ whole genome shotgun (WGS) entry which is preliminary data.</text>
</comment>
<reference evidence="1" key="1">
    <citation type="submission" date="2022-06" db="EMBL/GenBank/DDBJ databases">
        <title>Phylogenomic reconstructions and comparative analyses of Kickxellomycotina fungi.</title>
        <authorList>
            <person name="Reynolds N.K."/>
            <person name="Stajich J.E."/>
            <person name="Barry K."/>
            <person name="Grigoriev I.V."/>
            <person name="Crous P."/>
            <person name="Smith M.E."/>
        </authorList>
    </citation>
    <scope>NUCLEOTIDE SEQUENCE</scope>
    <source>
        <strain evidence="1">RSA 2271</strain>
    </source>
</reference>
<feature type="non-terminal residue" evidence="1">
    <location>
        <position position="370"/>
    </location>
</feature>
<gene>
    <name evidence="1" type="ORF">EV182_006705</name>
</gene>
<protein>
    <submittedName>
        <fullName evidence="1">Uncharacterized protein</fullName>
    </submittedName>
</protein>
<proteinExistence type="predicted"/>
<dbReference type="Proteomes" id="UP001145114">
    <property type="component" value="Unassembled WGS sequence"/>
</dbReference>
<evidence type="ECO:0000313" key="1">
    <source>
        <dbReference type="EMBL" id="KAJ1677180.1"/>
    </source>
</evidence>
<accession>A0ACC1HKS4</accession>